<keyword evidence="8 11" id="KW-0067">ATP-binding</keyword>
<organism evidence="12 13">
    <name type="scientific">Clostridium cadaveris</name>
    <dbReference type="NCBI Taxonomy" id="1529"/>
    <lineage>
        <taxon>Bacteria</taxon>
        <taxon>Bacillati</taxon>
        <taxon>Bacillota</taxon>
        <taxon>Clostridia</taxon>
        <taxon>Eubacteriales</taxon>
        <taxon>Clostridiaceae</taxon>
        <taxon>Clostridium</taxon>
    </lineage>
</organism>
<evidence type="ECO:0000256" key="6">
    <source>
        <dbReference type="ARBA" id="ARBA00022741"/>
    </source>
</evidence>
<dbReference type="InterPro" id="IPR029056">
    <property type="entry name" value="Ribokinase-like"/>
</dbReference>
<dbReference type="SUPFAM" id="SSF53613">
    <property type="entry name" value="Ribokinase-like"/>
    <property type="match status" value="1"/>
</dbReference>
<dbReference type="AlphaFoldDB" id="A0A316M661"/>
<keyword evidence="4 11" id="KW-0808">Transferase</keyword>
<feature type="binding site" evidence="11">
    <location>
        <position position="195"/>
    </location>
    <ligand>
        <name>substrate</name>
    </ligand>
</feature>
<keyword evidence="10 11" id="KW-0784">Thiamine biosynthesis</keyword>
<dbReference type="PRINTS" id="PR01099">
    <property type="entry name" value="HYETHTZKNASE"/>
</dbReference>
<dbReference type="Gene3D" id="3.40.1190.20">
    <property type="match status" value="1"/>
</dbReference>
<protein>
    <recommendedName>
        <fullName evidence="11">Hydroxyethylthiazole kinase</fullName>
        <ecNumber evidence="11">2.7.1.50</ecNumber>
    </recommendedName>
    <alternativeName>
        <fullName evidence="11">4-methyl-5-beta-hydroxyethylthiazole kinase</fullName>
        <shortName evidence="11">TH kinase</shortName>
        <shortName evidence="11">Thz kinase</shortName>
    </alternativeName>
</protein>
<comment type="similarity">
    <text evidence="11">Belongs to the Thz kinase family.</text>
</comment>
<dbReference type="Proteomes" id="UP000246114">
    <property type="component" value="Unassembled WGS sequence"/>
</dbReference>
<dbReference type="CDD" id="cd01170">
    <property type="entry name" value="THZ_kinase"/>
    <property type="match status" value="1"/>
</dbReference>
<accession>A0A316M661</accession>
<evidence type="ECO:0000313" key="12">
    <source>
        <dbReference type="EMBL" id="PWL53982.1"/>
    </source>
</evidence>
<dbReference type="GO" id="GO:0009228">
    <property type="term" value="P:thiamine biosynthetic process"/>
    <property type="evidence" value="ECO:0007669"/>
    <property type="project" value="UniProtKB-KW"/>
</dbReference>
<name>A0A316M661_9CLOT</name>
<feature type="binding site" evidence="11">
    <location>
        <position position="41"/>
    </location>
    <ligand>
        <name>substrate</name>
    </ligand>
</feature>
<evidence type="ECO:0000256" key="3">
    <source>
        <dbReference type="ARBA" id="ARBA00004868"/>
    </source>
</evidence>
<dbReference type="GO" id="GO:0005524">
    <property type="term" value="F:ATP binding"/>
    <property type="evidence" value="ECO:0007669"/>
    <property type="project" value="UniProtKB-UniRule"/>
</dbReference>
<comment type="catalytic activity">
    <reaction evidence="1 11">
        <text>5-(2-hydroxyethyl)-4-methylthiazole + ATP = 4-methyl-5-(2-phosphooxyethyl)-thiazole + ADP + H(+)</text>
        <dbReference type="Rhea" id="RHEA:24212"/>
        <dbReference type="ChEBI" id="CHEBI:15378"/>
        <dbReference type="ChEBI" id="CHEBI:17957"/>
        <dbReference type="ChEBI" id="CHEBI:30616"/>
        <dbReference type="ChEBI" id="CHEBI:58296"/>
        <dbReference type="ChEBI" id="CHEBI:456216"/>
        <dbReference type="EC" id="2.7.1.50"/>
    </reaction>
</comment>
<dbReference type="GO" id="GO:0004417">
    <property type="term" value="F:hydroxyethylthiazole kinase activity"/>
    <property type="evidence" value="ECO:0007669"/>
    <property type="project" value="UniProtKB-UniRule"/>
</dbReference>
<dbReference type="PIRSF" id="PIRSF000513">
    <property type="entry name" value="Thz_kinase"/>
    <property type="match status" value="1"/>
</dbReference>
<evidence type="ECO:0000256" key="4">
    <source>
        <dbReference type="ARBA" id="ARBA00022679"/>
    </source>
</evidence>
<dbReference type="EC" id="2.7.1.50" evidence="11"/>
<dbReference type="HAMAP" id="MF_00228">
    <property type="entry name" value="Thz_kinase"/>
    <property type="match status" value="1"/>
</dbReference>
<comment type="function">
    <text evidence="11">Catalyzes the phosphorylation of the hydroxyl group of 4-methyl-5-beta-hydroxyethylthiazole (THZ).</text>
</comment>
<dbReference type="EMBL" id="QAMZ01000029">
    <property type="protein sequence ID" value="PWL53982.1"/>
    <property type="molecule type" value="Genomic_DNA"/>
</dbReference>
<feature type="binding site" evidence="11">
    <location>
        <position position="168"/>
    </location>
    <ligand>
        <name>ATP</name>
        <dbReference type="ChEBI" id="CHEBI:30616"/>
    </ligand>
</feature>
<evidence type="ECO:0000256" key="5">
    <source>
        <dbReference type="ARBA" id="ARBA00022723"/>
    </source>
</evidence>
<proteinExistence type="inferred from homology"/>
<comment type="pathway">
    <text evidence="3 11">Cofactor biosynthesis; thiamine diphosphate biosynthesis; 4-methyl-5-(2-phosphoethyl)-thiazole from 5-(2-hydroxyethyl)-4-methylthiazole: step 1/1.</text>
</comment>
<evidence type="ECO:0000256" key="7">
    <source>
        <dbReference type="ARBA" id="ARBA00022777"/>
    </source>
</evidence>
<evidence type="ECO:0000256" key="11">
    <source>
        <dbReference type="HAMAP-Rule" id="MF_00228"/>
    </source>
</evidence>
<evidence type="ECO:0000313" key="13">
    <source>
        <dbReference type="Proteomes" id="UP000246114"/>
    </source>
</evidence>
<evidence type="ECO:0000256" key="10">
    <source>
        <dbReference type="ARBA" id="ARBA00022977"/>
    </source>
</evidence>
<reference evidence="12 13" key="1">
    <citation type="submission" date="2018-03" db="EMBL/GenBank/DDBJ databases">
        <title>The uncultured portion of the human microbiome is neutrally assembled.</title>
        <authorList>
            <person name="Jeraldo P."/>
            <person name="Boardman L."/>
            <person name="White B.A."/>
            <person name="Nelson H."/>
            <person name="Goldenfeld N."/>
            <person name="Chia N."/>
        </authorList>
    </citation>
    <scope>NUCLEOTIDE SEQUENCE [LARGE SCALE GENOMIC DNA]</scope>
    <source>
        <strain evidence="12">CIM:MAG 903</strain>
    </source>
</reference>
<gene>
    <name evidence="11" type="primary">thiM</name>
    <name evidence="12" type="ORF">DBY38_06180</name>
</gene>
<dbReference type="GO" id="GO:0000287">
    <property type="term" value="F:magnesium ion binding"/>
    <property type="evidence" value="ECO:0007669"/>
    <property type="project" value="UniProtKB-UniRule"/>
</dbReference>
<dbReference type="GO" id="GO:0009229">
    <property type="term" value="P:thiamine diphosphate biosynthetic process"/>
    <property type="evidence" value="ECO:0007669"/>
    <property type="project" value="UniProtKB-UniRule"/>
</dbReference>
<evidence type="ECO:0000256" key="8">
    <source>
        <dbReference type="ARBA" id="ARBA00022840"/>
    </source>
</evidence>
<keyword evidence="9 11" id="KW-0460">Magnesium</keyword>
<evidence type="ECO:0000256" key="9">
    <source>
        <dbReference type="ARBA" id="ARBA00022842"/>
    </source>
</evidence>
<keyword evidence="7 11" id="KW-0418">Kinase</keyword>
<keyword evidence="6 11" id="KW-0547">Nucleotide-binding</keyword>
<comment type="caution">
    <text evidence="12">The sequence shown here is derived from an EMBL/GenBank/DDBJ whole genome shotgun (WGS) entry which is preliminary data.</text>
</comment>
<dbReference type="OrthoDB" id="9778146at2"/>
<sequence length="272" mass="29141">MMKNCLNNVRIKEPLVHCITNFVTVNDCANVVLACGGSPTMAHNEKETAEITSGCSSLVLNMGTVDNLDAMINAGKKSNELSHPIVLDPVAVGASSFRKNAFDELQKNMHFSVIRGNASEIKFIATGVGSVSGVDAAKEDRISEKSAPYFADMAKKLAEKLDCVISISGEIDIVASKDKAYLIKNGCAIMSRITGTGCMLTSMIGAFCGANPENILDATAAAVITMGVSGDLAYEKTLKCNGGTMTFKMHMIDQISLMDEETLKERGRYEEF</sequence>
<evidence type="ECO:0000256" key="1">
    <source>
        <dbReference type="ARBA" id="ARBA00001771"/>
    </source>
</evidence>
<evidence type="ECO:0000256" key="2">
    <source>
        <dbReference type="ARBA" id="ARBA00001946"/>
    </source>
</evidence>
<dbReference type="InterPro" id="IPR000417">
    <property type="entry name" value="Hyethyz_kinase"/>
</dbReference>
<keyword evidence="5 11" id="KW-0479">Metal-binding</keyword>
<dbReference type="Pfam" id="PF02110">
    <property type="entry name" value="HK"/>
    <property type="match status" value="1"/>
</dbReference>
<feature type="binding site" evidence="11">
    <location>
        <position position="115"/>
    </location>
    <ligand>
        <name>ATP</name>
        <dbReference type="ChEBI" id="CHEBI:30616"/>
    </ligand>
</feature>
<dbReference type="NCBIfam" id="NF006830">
    <property type="entry name" value="PRK09355.1"/>
    <property type="match status" value="1"/>
</dbReference>
<dbReference type="UniPathway" id="UPA00060">
    <property type="reaction ID" value="UER00139"/>
</dbReference>
<comment type="cofactor">
    <cofactor evidence="2 11">
        <name>Mg(2+)</name>
        <dbReference type="ChEBI" id="CHEBI:18420"/>
    </cofactor>
</comment>